<dbReference type="PANTHER" id="PTHR23076">
    <property type="entry name" value="METALLOPROTEASE M41 FTSH"/>
    <property type="match status" value="1"/>
</dbReference>
<dbReference type="EMBL" id="JACGWN010000006">
    <property type="protein sequence ID" value="KAL0447182.1"/>
    <property type="molecule type" value="Genomic_DNA"/>
</dbReference>
<feature type="domain" description="Peptidase M41" evidence="1">
    <location>
        <begin position="21"/>
        <end position="66"/>
    </location>
</feature>
<dbReference type="GO" id="GO:0004222">
    <property type="term" value="F:metalloendopeptidase activity"/>
    <property type="evidence" value="ECO:0007669"/>
    <property type="project" value="InterPro"/>
</dbReference>
<dbReference type="AlphaFoldDB" id="A0AAW2X362"/>
<sequence length="69" mass="7460">MADLEHAKDKIMMGSERKLAVISPESRKLTAYHEGGHALVAIYTDGTLPVHQATIVPRGMALGMVFPVT</sequence>
<keyword evidence="2" id="KW-0482">Metalloprotease</keyword>
<dbReference type="GO" id="GO:0005524">
    <property type="term" value="F:ATP binding"/>
    <property type="evidence" value="ECO:0007669"/>
    <property type="project" value="InterPro"/>
</dbReference>
<comment type="caution">
    <text evidence="2">The sequence shown here is derived from an EMBL/GenBank/DDBJ whole genome shotgun (WGS) entry which is preliminary data.</text>
</comment>
<protein>
    <submittedName>
        <fullName evidence="2">ATP-dependent zinc metalloprotease FTSH 4, mitochondrial</fullName>
    </submittedName>
</protein>
<dbReference type="Pfam" id="PF01434">
    <property type="entry name" value="Peptidase_M41"/>
    <property type="match status" value="1"/>
</dbReference>
<organism evidence="2">
    <name type="scientific">Sesamum latifolium</name>
    <dbReference type="NCBI Taxonomy" id="2727402"/>
    <lineage>
        <taxon>Eukaryota</taxon>
        <taxon>Viridiplantae</taxon>
        <taxon>Streptophyta</taxon>
        <taxon>Embryophyta</taxon>
        <taxon>Tracheophyta</taxon>
        <taxon>Spermatophyta</taxon>
        <taxon>Magnoliopsida</taxon>
        <taxon>eudicotyledons</taxon>
        <taxon>Gunneridae</taxon>
        <taxon>Pentapetalae</taxon>
        <taxon>asterids</taxon>
        <taxon>lamiids</taxon>
        <taxon>Lamiales</taxon>
        <taxon>Pedaliaceae</taxon>
        <taxon>Sesamum</taxon>
    </lineage>
</organism>
<dbReference type="InterPro" id="IPR000642">
    <property type="entry name" value="Peptidase_M41"/>
</dbReference>
<dbReference type="SUPFAM" id="SSF140990">
    <property type="entry name" value="FtsH protease domain-like"/>
    <property type="match status" value="1"/>
</dbReference>
<dbReference type="GO" id="GO:0004176">
    <property type="term" value="F:ATP-dependent peptidase activity"/>
    <property type="evidence" value="ECO:0007669"/>
    <property type="project" value="InterPro"/>
</dbReference>
<dbReference type="GO" id="GO:0009507">
    <property type="term" value="C:chloroplast"/>
    <property type="evidence" value="ECO:0007669"/>
    <property type="project" value="TreeGrafter"/>
</dbReference>
<keyword evidence="2" id="KW-0645">Protease</keyword>
<gene>
    <name evidence="2" type="ORF">Slati_1846100</name>
</gene>
<dbReference type="GO" id="GO:0045037">
    <property type="term" value="P:protein import into chloroplast stroma"/>
    <property type="evidence" value="ECO:0007669"/>
    <property type="project" value="TreeGrafter"/>
</dbReference>
<evidence type="ECO:0000259" key="1">
    <source>
        <dbReference type="Pfam" id="PF01434"/>
    </source>
</evidence>
<name>A0AAW2X362_9LAMI</name>
<proteinExistence type="predicted"/>
<dbReference type="Gene3D" id="1.20.58.760">
    <property type="entry name" value="Peptidase M41"/>
    <property type="match status" value="1"/>
</dbReference>
<dbReference type="GO" id="GO:0006508">
    <property type="term" value="P:proteolysis"/>
    <property type="evidence" value="ECO:0007669"/>
    <property type="project" value="InterPro"/>
</dbReference>
<dbReference type="InterPro" id="IPR037219">
    <property type="entry name" value="Peptidase_M41-like"/>
</dbReference>
<reference evidence="2" key="1">
    <citation type="submission" date="2020-06" db="EMBL/GenBank/DDBJ databases">
        <authorList>
            <person name="Li T."/>
            <person name="Hu X."/>
            <person name="Zhang T."/>
            <person name="Song X."/>
            <person name="Zhang H."/>
            <person name="Dai N."/>
            <person name="Sheng W."/>
            <person name="Hou X."/>
            <person name="Wei L."/>
        </authorList>
    </citation>
    <scope>NUCLEOTIDE SEQUENCE</scope>
    <source>
        <strain evidence="2">KEN1</strain>
        <tissue evidence="2">Leaf</tissue>
    </source>
</reference>
<reference evidence="2" key="2">
    <citation type="journal article" date="2024" name="Plant">
        <title>Genomic evolution and insights into agronomic trait innovations of Sesamum species.</title>
        <authorList>
            <person name="Miao H."/>
            <person name="Wang L."/>
            <person name="Qu L."/>
            <person name="Liu H."/>
            <person name="Sun Y."/>
            <person name="Le M."/>
            <person name="Wang Q."/>
            <person name="Wei S."/>
            <person name="Zheng Y."/>
            <person name="Lin W."/>
            <person name="Duan Y."/>
            <person name="Cao H."/>
            <person name="Xiong S."/>
            <person name="Wang X."/>
            <person name="Wei L."/>
            <person name="Li C."/>
            <person name="Ma Q."/>
            <person name="Ju M."/>
            <person name="Zhao R."/>
            <person name="Li G."/>
            <person name="Mu C."/>
            <person name="Tian Q."/>
            <person name="Mei H."/>
            <person name="Zhang T."/>
            <person name="Gao T."/>
            <person name="Zhang H."/>
        </authorList>
    </citation>
    <scope>NUCLEOTIDE SEQUENCE</scope>
    <source>
        <strain evidence="2">KEN1</strain>
    </source>
</reference>
<evidence type="ECO:0000313" key="2">
    <source>
        <dbReference type="EMBL" id="KAL0447182.1"/>
    </source>
</evidence>
<dbReference type="PANTHER" id="PTHR23076:SF37">
    <property type="entry name" value="ATP-DEPENDENT ZINC METALLOPROTEASE FTSH 4, MITOCHONDRIAL"/>
    <property type="match status" value="1"/>
</dbReference>
<accession>A0AAW2X362</accession>
<keyword evidence="2" id="KW-0378">Hydrolase</keyword>